<comment type="catalytic activity">
    <reaction evidence="1">
        <text>ATP + protein L-histidine = ADP + protein N-phospho-L-histidine.</text>
        <dbReference type="EC" id="2.7.13.3"/>
    </reaction>
</comment>
<feature type="transmembrane region" description="Helical" evidence="9">
    <location>
        <begin position="400"/>
        <end position="417"/>
    </location>
</feature>
<dbReference type="InterPro" id="IPR036097">
    <property type="entry name" value="HisK_dim/P_sf"/>
</dbReference>
<evidence type="ECO:0000256" key="3">
    <source>
        <dbReference type="ARBA" id="ARBA00012438"/>
    </source>
</evidence>
<dbReference type="InterPro" id="IPR011623">
    <property type="entry name" value="7TMR_DISM_rcpt_extracell_dom1"/>
</dbReference>
<dbReference type="AlphaFoldDB" id="A6TP25"/>
<feature type="transmembrane region" description="Helical" evidence="9">
    <location>
        <begin position="359"/>
        <end position="380"/>
    </location>
</feature>
<dbReference type="Pfam" id="PF02518">
    <property type="entry name" value="HATPase_c"/>
    <property type="match status" value="1"/>
</dbReference>
<dbReference type="PANTHER" id="PTHR43547:SF2">
    <property type="entry name" value="HYBRID SIGNAL TRANSDUCTION HISTIDINE KINASE C"/>
    <property type="match status" value="1"/>
</dbReference>
<dbReference type="InterPro" id="IPR005467">
    <property type="entry name" value="His_kinase_dom"/>
</dbReference>
<evidence type="ECO:0000256" key="4">
    <source>
        <dbReference type="ARBA" id="ARBA00022553"/>
    </source>
</evidence>
<dbReference type="SUPFAM" id="SSF47384">
    <property type="entry name" value="Homodimeric domain of signal transducing histidine kinase"/>
    <property type="match status" value="1"/>
</dbReference>
<dbReference type="InterPro" id="IPR003661">
    <property type="entry name" value="HisK_dim/P_dom"/>
</dbReference>
<feature type="transmembrane region" description="Helical" evidence="9">
    <location>
        <begin position="331"/>
        <end position="352"/>
    </location>
</feature>
<evidence type="ECO:0000256" key="9">
    <source>
        <dbReference type="SAM" id="Phobius"/>
    </source>
</evidence>
<evidence type="ECO:0000256" key="1">
    <source>
        <dbReference type="ARBA" id="ARBA00000085"/>
    </source>
</evidence>
<protein>
    <recommendedName>
        <fullName evidence="3">histidine kinase</fullName>
        <ecNumber evidence="3">2.7.13.3</ecNumber>
    </recommendedName>
</protein>
<dbReference type="PROSITE" id="PS50109">
    <property type="entry name" value="HIS_KIN"/>
    <property type="match status" value="1"/>
</dbReference>
<dbReference type="InterPro" id="IPR008979">
    <property type="entry name" value="Galactose-bd-like_sf"/>
</dbReference>
<dbReference type="eggNOG" id="COG5002">
    <property type="taxonomic scope" value="Bacteria"/>
</dbReference>
<comment type="subcellular location">
    <subcellularLocation>
        <location evidence="2">Membrane</location>
    </subcellularLocation>
</comment>
<reference evidence="12" key="1">
    <citation type="journal article" date="2016" name="Genome Announc.">
        <title>Complete genome sequence of Alkaliphilus metalliredigens strain QYMF, an alkaliphilic and metal-reducing bacterium isolated from borax-contaminated leachate ponds.</title>
        <authorList>
            <person name="Hwang C."/>
            <person name="Copeland A."/>
            <person name="Lucas S."/>
            <person name="Lapidus A."/>
            <person name="Barry K."/>
            <person name="Detter J.C."/>
            <person name="Glavina Del Rio T."/>
            <person name="Hammon N."/>
            <person name="Israni S."/>
            <person name="Dalin E."/>
            <person name="Tice H."/>
            <person name="Pitluck S."/>
            <person name="Chertkov O."/>
            <person name="Brettin T."/>
            <person name="Bruce D."/>
            <person name="Han C."/>
            <person name="Schmutz J."/>
            <person name="Larimer F."/>
            <person name="Land M.L."/>
            <person name="Hauser L."/>
            <person name="Kyrpides N."/>
            <person name="Mikhailova N."/>
            <person name="Ye Q."/>
            <person name="Zhou J."/>
            <person name="Richardson P."/>
            <person name="Fields M.W."/>
        </authorList>
    </citation>
    <scope>NUCLEOTIDE SEQUENCE [LARGE SCALE GENOMIC DNA]</scope>
    <source>
        <strain evidence="12">QYMF</strain>
    </source>
</reference>
<evidence type="ECO:0000256" key="8">
    <source>
        <dbReference type="SAM" id="Coils"/>
    </source>
</evidence>
<keyword evidence="5" id="KW-0808">Transferase</keyword>
<dbReference type="KEGG" id="amt:Amet_1771"/>
<evidence type="ECO:0000256" key="5">
    <source>
        <dbReference type="ARBA" id="ARBA00022679"/>
    </source>
</evidence>
<keyword evidence="7" id="KW-0902">Two-component regulatory system</keyword>
<sequence length="706" mass="81012">MSRKFIKIFIIFFIGSLLLSACTYSDISTTDTPKAVDGILDLTDWDWKENGVVNLNGQWEFYWQELFTPGDFKETTPIKERDLIILPRAWNKLLIDEEELTGEGYGTYRLRIYHPDDEILGIKIPRIFTSYNLWVNGELIASAGKVSNDNQQTIPQYLPQVKYIHPETDVIELVVQVANYRHRSGGILESIQMGSASEITEVRTRNLALELFLFGSLFIIGFYHLVLFLFRTKDRTTLYFGIYSIIIGLRTLLVGEIYFIHLFPNFNWEIAHKIQTLAYYLSVPLVLLFLRAAFPYDVSRKVNTFIQIIASSFGLLVLLMPVKVFTPFNPLYQFFSLMVFAYVLYIIMTTCYRKREGAYLIGIGLTTLVLTAINDILFLSTLLSDTNNHFLRSIITRGNLSSWGLLIFVFTQSLVVAKKFSKSFSSVELLSEQLKHANLNLEEKVKERTRALETSKNELKKAYEAVSRSEKSLQCLMQNISHDLRTPLSAIKGYVNAILDGVVNEPQSQNKYLKRVIGKTDHLNHMVQELLDLSQLQSQQLKLEFTEIPVKTLIENLSEKYELDMLNEKVQFKVYYPNKWINDANNIEALSVRVDIDKLERVFSNLLTNALKYTSDKDKVQISFDMTRDQKNLLVNVSDTGVGISQEDLPHIFDRFYMVSKARQANSSGLGLAIVKEIVKYHGGKVWAESELGKGSDFFFTLPIHS</sequence>
<dbReference type="SUPFAM" id="SSF55874">
    <property type="entry name" value="ATPase domain of HSP90 chaperone/DNA topoisomerase II/histidine kinase"/>
    <property type="match status" value="1"/>
</dbReference>
<keyword evidence="9" id="KW-0812">Transmembrane</keyword>
<dbReference type="SMART" id="SM00387">
    <property type="entry name" value="HATPase_c"/>
    <property type="match status" value="1"/>
</dbReference>
<feature type="transmembrane region" description="Helical" evidence="9">
    <location>
        <begin position="211"/>
        <end position="230"/>
    </location>
</feature>
<proteinExistence type="predicted"/>
<dbReference type="InterPro" id="IPR036890">
    <property type="entry name" value="HATPase_C_sf"/>
</dbReference>
<dbReference type="SMART" id="SM00388">
    <property type="entry name" value="HisKA"/>
    <property type="match status" value="1"/>
</dbReference>
<dbReference type="Proteomes" id="UP000001572">
    <property type="component" value="Chromosome"/>
</dbReference>
<dbReference type="InterPro" id="IPR003594">
    <property type="entry name" value="HATPase_dom"/>
</dbReference>
<dbReference type="PANTHER" id="PTHR43547">
    <property type="entry name" value="TWO-COMPONENT HISTIDINE KINASE"/>
    <property type="match status" value="1"/>
</dbReference>
<dbReference type="PRINTS" id="PR00344">
    <property type="entry name" value="BCTRLSENSOR"/>
</dbReference>
<keyword evidence="9" id="KW-0472">Membrane</keyword>
<dbReference type="FunFam" id="3.30.565.10:FF:000006">
    <property type="entry name" value="Sensor histidine kinase WalK"/>
    <property type="match status" value="1"/>
</dbReference>
<evidence type="ECO:0000256" key="6">
    <source>
        <dbReference type="ARBA" id="ARBA00022777"/>
    </source>
</evidence>
<dbReference type="Gene3D" id="3.30.565.10">
    <property type="entry name" value="Histidine kinase-like ATPase, C-terminal domain"/>
    <property type="match status" value="1"/>
</dbReference>
<dbReference type="OrthoDB" id="9809348at2"/>
<name>A6TP25_ALKMQ</name>
<keyword evidence="6 11" id="KW-0418">Kinase</keyword>
<feature type="transmembrane region" description="Helical" evidence="9">
    <location>
        <begin position="306"/>
        <end position="325"/>
    </location>
</feature>
<keyword evidence="12" id="KW-1185">Reference proteome</keyword>
<dbReference type="RefSeq" id="WP_012062978.1">
    <property type="nucleotide sequence ID" value="NC_009633.1"/>
</dbReference>
<organism evidence="11 12">
    <name type="scientific">Alkaliphilus metalliredigens (strain QYMF)</name>
    <dbReference type="NCBI Taxonomy" id="293826"/>
    <lineage>
        <taxon>Bacteria</taxon>
        <taxon>Bacillati</taxon>
        <taxon>Bacillota</taxon>
        <taxon>Clostridia</taxon>
        <taxon>Peptostreptococcales</taxon>
        <taxon>Natronincolaceae</taxon>
        <taxon>Alkaliphilus</taxon>
    </lineage>
</organism>
<accession>A6TP25</accession>
<evidence type="ECO:0000313" key="12">
    <source>
        <dbReference type="Proteomes" id="UP000001572"/>
    </source>
</evidence>
<keyword evidence="4" id="KW-0597">Phosphoprotein</keyword>
<dbReference type="GO" id="GO:0016020">
    <property type="term" value="C:membrane"/>
    <property type="evidence" value="ECO:0007669"/>
    <property type="project" value="UniProtKB-SubCell"/>
</dbReference>
<dbReference type="HOGENOM" id="CLU_011115_3_0_9"/>
<dbReference type="EC" id="2.7.13.3" evidence="3"/>
<dbReference type="SUPFAM" id="SSF49785">
    <property type="entry name" value="Galactose-binding domain-like"/>
    <property type="match status" value="1"/>
</dbReference>
<feature type="coiled-coil region" evidence="8">
    <location>
        <begin position="427"/>
        <end position="458"/>
    </location>
</feature>
<dbReference type="CDD" id="cd00075">
    <property type="entry name" value="HATPase"/>
    <property type="match status" value="1"/>
</dbReference>
<dbReference type="Pfam" id="PF07695">
    <property type="entry name" value="7TMR-DISM_7TM"/>
    <property type="match status" value="1"/>
</dbReference>
<dbReference type="Pfam" id="PF00512">
    <property type="entry name" value="HisKA"/>
    <property type="match status" value="1"/>
</dbReference>
<evidence type="ECO:0000259" key="10">
    <source>
        <dbReference type="PROSITE" id="PS50109"/>
    </source>
</evidence>
<feature type="domain" description="Histidine kinase" evidence="10">
    <location>
        <begin position="479"/>
        <end position="706"/>
    </location>
</feature>
<feature type="transmembrane region" description="Helical" evidence="9">
    <location>
        <begin position="242"/>
        <end position="264"/>
    </location>
</feature>
<keyword evidence="8" id="KW-0175">Coiled coil</keyword>
<dbReference type="Gene3D" id="1.10.287.130">
    <property type="match status" value="1"/>
</dbReference>
<evidence type="ECO:0000313" key="11">
    <source>
        <dbReference type="EMBL" id="ABR47943.1"/>
    </source>
</evidence>
<dbReference type="InterPro" id="IPR004358">
    <property type="entry name" value="Sig_transdc_His_kin-like_C"/>
</dbReference>
<dbReference type="GO" id="GO:0000155">
    <property type="term" value="F:phosphorelay sensor kinase activity"/>
    <property type="evidence" value="ECO:0007669"/>
    <property type="project" value="InterPro"/>
</dbReference>
<dbReference type="CDD" id="cd00082">
    <property type="entry name" value="HisKA"/>
    <property type="match status" value="1"/>
</dbReference>
<evidence type="ECO:0000256" key="2">
    <source>
        <dbReference type="ARBA" id="ARBA00004370"/>
    </source>
</evidence>
<feature type="transmembrane region" description="Helical" evidence="9">
    <location>
        <begin position="276"/>
        <end position="294"/>
    </location>
</feature>
<gene>
    <name evidence="11" type="ordered locus">Amet_1771</name>
</gene>
<dbReference type="PROSITE" id="PS51257">
    <property type="entry name" value="PROKAR_LIPOPROTEIN"/>
    <property type="match status" value="1"/>
</dbReference>
<evidence type="ECO:0000256" key="7">
    <source>
        <dbReference type="ARBA" id="ARBA00023012"/>
    </source>
</evidence>
<keyword evidence="9" id="KW-1133">Transmembrane helix</keyword>
<dbReference type="EMBL" id="CP000724">
    <property type="protein sequence ID" value="ABR47943.1"/>
    <property type="molecule type" value="Genomic_DNA"/>
</dbReference>
<dbReference type="STRING" id="293826.Amet_1771"/>
<dbReference type="Gene3D" id="2.60.120.260">
    <property type="entry name" value="Galactose-binding domain-like"/>
    <property type="match status" value="1"/>
</dbReference>